<dbReference type="AlphaFoldDB" id="A0A9P9JW37"/>
<protein>
    <submittedName>
        <fullName evidence="1">Uncharacterized protein</fullName>
    </submittedName>
</protein>
<gene>
    <name evidence="1" type="ORF">B0J15DRAFT_470786</name>
</gene>
<evidence type="ECO:0000313" key="2">
    <source>
        <dbReference type="Proteomes" id="UP000736672"/>
    </source>
</evidence>
<evidence type="ECO:0000313" key="1">
    <source>
        <dbReference type="EMBL" id="KAH7239817.1"/>
    </source>
</evidence>
<name>A0A9P9JW37_FUSSL</name>
<dbReference type="PANTHER" id="PTHR33112">
    <property type="entry name" value="DOMAIN PROTEIN, PUTATIVE-RELATED"/>
    <property type="match status" value="1"/>
</dbReference>
<reference evidence="1" key="1">
    <citation type="journal article" date="2021" name="Nat. Commun.">
        <title>Genetic determinants of endophytism in the Arabidopsis root mycobiome.</title>
        <authorList>
            <person name="Mesny F."/>
            <person name="Miyauchi S."/>
            <person name="Thiergart T."/>
            <person name="Pickel B."/>
            <person name="Atanasova L."/>
            <person name="Karlsson M."/>
            <person name="Huettel B."/>
            <person name="Barry K.W."/>
            <person name="Haridas S."/>
            <person name="Chen C."/>
            <person name="Bauer D."/>
            <person name="Andreopoulos W."/>
            <person name="Pangilinan J."/>
            <person name="LaButti K."/>
            <person name="Riley R."/>
            <person name="Lipzen A."/>
            <person name="Clum A."/>
            <person name="Drula E."/>
            <person name="Henrissat B."/>
            <person name="Kohler A."/>
            <person name="Grigoriev I.V."/>
            <person name="Martin F.M."/>
            <person name="Hacquard S."/>
        </authorList>
    </citation>
    <scope>NUCLEOTIDE SEQUENCE</scope>
    <source>
        <strain evidence="1">FSSC 5 MPI-SDFR-AT-0091</strain>
    </source>
</reference>
<organism evidence="1 2">
    <name type="scientific">Fusarium solani</name>
    <name type="common">Filamentous fungus</name>
    <dbReference type="NCBI Taxonomy" id="169388"/>
    <lineage>
        <taxon>Eukaryota</taxon>
        <taxon>Fungi</taxon>
        <taxon>Dikarya</taxon>
        <taxon>Ascomycota</taxon>
        <taxon>Pezizomycotina</taxon>
        <taxon>Sordariomycetes</taxon>
        <taxon>Hypocreomycetidae</taxon>
        <taxon>Hypocreales</taxon>
        <taxon>Nectriaceae</taxon>
        <taxon>Fusarium</taxon>
        <taxon>Fusarium solani species complex</taxon>
    </lineage>
</organism>
<keyword evidence="2" id="KW-1185">Reference proteome</keyword>
<dbReference type="PANTHER" id="PTHR33112:SF16">
    <property type="entry name" value="HETEROKARYON INCOMPATIBILITY DOMAIN-CONTAINING PROTEIN"/>
    <property type="match status" value="1"/>
</dbReference>
<dbReference type="EMBL" id="JAGTJS010000021">
    <property type="protein sequence ID" value="KAH7239817.1"/>
    <property type="molecule type" value="Genomic_DNA"/>
</dbReference>
<sequence>MAQYYSGARVTIAVDSSPDSTPLPPDPSLGNARAHLVDSNCSLHPLRHHMGVRRSDRPQHEPSRPFFNVLNHTRNEYEQRMAVWELWVGVVADFTSRDITYATDQLPALGGMTSRFQSIIGGRYLAGIWENYLMEGLWSRRLHDEGNVQAPGNKLAPTWSWVSMSERAPVEFHYDLGISKLPPSFRPEVLEVHCKTLKGSPFGRIEGGHMSIKAPLFKATLTYDRPPSSSPRRISYVATITGHDQSEEPYTSHDLVVGCLLSIKDGNALRAQDEDDLEYMTDPASFTATAWIMWLGGGALVLGQDPDSKLSGTELTY</sequence>
<dbReference type="OrthoDB" id="5103250at2759"/>
<accession>A0A9P9JW37</accession>
<dbReference type="Proteomes" id="UP000736672">
    <property type="component" value="Unassembled WGS sequence"/>
</dbReference>
<proteinExistence type="predicted"/>
<comment type="caution">
    <text evidence="1">The sequence shown here is derived from an EMBL/GenBank/DDBJ whole genome shotgun (WGS) entry which is preliminary data.</text>
</comment>